<dbReference type="AlphaFoldDB" id="A0A222P0C4"/>
<feature type="chain" id="PRO_5013143946" description="ATPases involved in biogenesis of archaeal flagella" evidence="1">
    <location>
        <begin position="21"/>
        <end position="240"/>
    </location>
</feature>
<dbReference type="SUPFAM" id="SSF53474">
    <property type="entry name" value="alpha/beta-Hydrolases"/>
    <property type="match status" value="1"/>
</dbReference>
<keyword evidence="1" id="KW-0732">Signal</keyword>
<keyword evidence="3" id="KW-1185">Reference proteome</keyword>
<feature type="signal peptide" evidence="1">
    <location>
        <begin position="1"/>
        <end position="20"/>
    </location>
</feature>
<reference evidence="2 3" key="1">
    <citation type="submission" date="2016-07" db="EMBL/GenBank/DDBJ databases">
        <authorList>
            <person name="Hassler H."/>
        </authorList>
    </citation>
    <scope>NUCLEOTIDE SEQUENCE [LARGE SCALE GENOMIC DNA]</scope>
    <source>
        <strain evidence="2 3">CDC-D5610</strain>
    </source>
</reference>
<dbReference type="KEGG" id="lcd:clem_03660"/>
<dbReference type="InterPro" id="IPR029058">
    <property type="entry name" value="AB_hydrolase_fold"/>
</dbReference>
<accession>A0A222P0C4</accession>
<evidence type="ECO:0000313" key="3">
    <source>
        <dbReference type="Proteomes" id="UP000201728"/>
    </source>
</evidence>
<organism evidence="2 3">
    <name type="scientific">Legionella clemsonensis</name>
    <dbReference type="NCBI Taxonomy" id="1867846"/>
    <lineage>
        <taxon>Bacteria</taxon>
        <taxon>Pseudomonadati</taxon>
        <taxon>Pseudomonadota</taxon>
        <taxon>Gammaproteobacteria</taxon>
        <taxon>Legionellales</taxon>
        <taxon>Legionellaceae</taxon>
        <taxon>Legionella</taxon>
    </lineage>
</organism>
<name>A0A222P0C4_9GAMM</name>
<evidence type="ECO:0000256" key="1">
    <source>
        <dbReference type="SAM" id="SignalP"/>
    </source>
</evidence>
<evidence type="ECO:0000313" key="2">
    <source>
        <dbReference type="EMBL" id="ASQ45290.1"/>
    </source>
</evidence>
<proteinExistence type="predicted"/>
<evidence type="ECO:0008006" key="4">
    <source>
        <dbReference type="Google" id="ProtNLM"/>
    </source>
</evidence>
<dbReference type="Proteomes" id="UP000201728">
    <property type="component" value="Chromosome"/>
</dbReference>
<gene>
    <name evidence="2" type="ORF">clem_03660</name>
</gene>
<sequence>MQLLLGFCLLFFLNFAEVEAASLDILVNQQKVALPYWHFKGKKQHGVVAIINGEQDSEGSELVNSLGKALAKHGWSVALLNTSLQIPVPWTEQLPETLTTLRKKNSKRMVVIHYGSQLKNSVNYFTQLQSKQASGLVLLSAFDHPENKEVANLIKKIPFPVLDITGQFDYTPVLEQASIRQLTIKNERYLHRRLPGANHDYAYSKNILVAIINGWMKKLKSARPVKAPIILDKSIPNSHQ</sequence>
<protein>
    <recommendedName>
        <fullName evidence="4">ATPases involved in biogenesis of archaeal flagella</fullName>
    </recommendedName>
</protein>
<dbReference type="EMBL" id="CP016397">
    <property type="protein sequence ID" value="ASQ45290.1"/>
    <property type="molecule type" value="Genomic_DNA"/>
</dbReference>